<dbReference type="Pfam" id="PF04493">
    <property type="entry name" value="Endonuclease_5"/>
    <property type="match status" value="1"/>
</dbReference>
<keyword evidence="2" id="KW-1185">Reference proteome</keyword>
<dbReference type="EMBL" id="CP091521">
    <property type="protein sequence ID" value="UOP04211.1"/>
    <property type="molecule type" value="Genomic_DNA"/>
</dbReference>
<dbReference type="AlphaFoldDB" id="A0A8T9MSF5"/>
<evidence type="ECO:0000313" key="1">
    <source>
        <dbReference type="EMBL" id="UOP04211.1"/>
    </source>
</evidence>
<sequence length="172" mass="19042">MKTLVLDVFYEHGEPFDRARAAAVLFDGNGCELANYQTDIDAVAPYQSGKFYLRELPCLLAVLAQVNQGFDQIAIDGFVYLDDEGSEGLGAHLHRSLNGRYPVIGIAKKPFRDMGETYRVYRGQSRKPLYVTAVGTDLAEAKQWVRGLSGKGRIPEMLARADRLSRQVGACP</sequence>
<dbReference type="InterPro" id="IPR007581">
    <property type="entry name" value="Endonuclease-V"/>
</dbReference>
<proteinExistence type="predicted"/>
<keyword evidence="1" id="KW-0540">Nuclease</keyword>
<accession>A0A8T9MSF5</accession>
<dbReference type="GO" id="GO:0004519">
    <property type="term" value="F:endonuclease activity"/>
    <property type="evidence" value="ECO:0007669"/>
    <property type="project" value="UniProtKB-KW"/>
</dbReference>
<dbReference type="KEGG" id="ckh:LVJ77_07205"/>
<dbReference type="RefSeq" id="WP_027009620.1">
    <property type="nucleotide sequence ID" value="NZ_CP091521.1"/>
</dbReference>
<keyword evidence="1" id="KW-0378">Hydrolase</keyword>
<dbReference type="Gene3D" id="3.30.2170.10">
    <property type="entry name" value="archaeoglobus fulgidus dsm 4304 superfamily"/>
    <property type="match status" value="1"/>
</dbReference>
<dbReference type="GO" id="GO:0006281">
    <property type="term" value="P:DNA repair"/>
    <property type="evidence" value="ECO:0007669"/>
    <property type="project" value="InterPro"/>
</dbReference>
<reference evidence="1" key="1">
    <citation type="journal article" date="2022" name="Res Sq">
        <title>Evolution of multicellular longitudinally dividing oral cavity symbionts (Neisseriaceae).</title>
        <authorList>
            <person name="Nyongesa S."/>
            <person name="Weber P."/>
            <person name="Bernet E."/>
            <person name="Pullido F."/>
            <person name="Nieckarz M."/>
            <person name="Delaby M."/>
            <person name="Nieves C."/>
            <person name="Viehboeck T."/>
            <person name="Krause N."/>
            <person name="Rivera-Millot A."/>
            <person name="Nakamura A."/>
            <person name="Vischer N."/>
            <person name="VanNieuwenhze M."/>
            <person name="Brun Y."/>
            <person name="Cava F."/>
            <person name="Bulgheresi S."/>
            <person name="Veyrier F."/>
        </authorList>
    </citation>
    <scope>NUCLEOTIDE SEQUENCE</scope>
    <source>
        <strain evidence="1">17694</strain>
    </source>
</reference>
<keyword evidence="1" id="KW-0255">Endonuclease</keyword>
<reference evidence="1" key="2">
    <citation type="submission" date="2024-09" db="EMBL/GenBank/DDBJ databases">
        <authorList>
            <person name="Veyrier F.J."/>
        </authorList>
    </citation>
    <scope>NUCLEOTIDE SEQUENCE</scope>
    <source>
        <strain evidence="1">17694</strain>
    </source>
</reference>
<protein>
    <submittedName>
        <fullName evidence="1">Endonuclease V</fullName>
    </submittedName>
</protein>
<evidence type="ECO:0000313" key="2">
    <source>
        <dbReference type="Proteomes" id="UP000831534"/>
    </source>
</evidence>
<name>A0A8T9MSF5_9NEIS</name>
<dbReference type="Proteomes" id="UP000831534">
    <property type="component" value="Chromosome"/>
</dbReference>
<gene>
    <name evidence="1" type="ORF">LVJ77_07205</name>
</gene>
<organism evidence="1 2">
    <name type="scientific">Conchiformibius kuhniae</name>
    <dbReference type="NCBI Taxonomy" id="211502"/>
    <lineage>
        <taxon>Bacteria</taxon>
        <taxon>Pseudomonadati</taxon>
        <taxon>Pseudomonadota</taxon>
        <taxon>Betaproteobacteria</taxon>
        <taxon>Neisseriales</taxon>
        <taxon>Neisseriaceae</taxon>
        <taxon>Conchiformibius</taxon>
    </lineage>
</organism>